<reference evidence="4" key="1">
    <citation type="submission" date="2023-06" db="EMBL/GenBank/DDBJ databases">
        <authorList>
            <person name="Delattre M."/>
        </authorList>
    </citation>
    <scope>NUCLEOTIDE SEQUENCE</scope>
    <source>
        <strain evidence="4">AF72</strain>
    </source>
</reference>
<keyword evidence="2" id="KW-0732">Signal</keyword>
<sequence length="486" mass="54364">MATVLTFFLFVVAVVQCSYNIEREAIISDLSWIEEVLYDQPLKINEYSMISLAMADARFGLRKRKYQIAFDAVKKLMQKVENGRLSERVSSKLLKKLGEIMEQIQYVLPGSHTDADDDEWMRNPIRNQNSRDKQMVENLAPEDGVLNESPEGKKEAILKELGQEKDIIAFGKKGGEAGNGNGNNNGMIERLNAFEDKQNGKGTAAPELIPAAASERTIGQQPEPSTSEATPTSSGSHRRRHRKQRLGALKGNTTEPPKNISVAIPVSDPFKQANFGSERSQHAAKHDNFHCDNLGQQLPRHTKMAILETTNRFRSKIAKGEYQGFRDKAFPPATNMRKVLWNCELEEKADKWARQCQMIHSGADVRRGQGECLHFPTPVPTSLEAFNATKMVDIFNGEFKKRLIDFPVKMDHFNWKFVGHATQQAWADNDAIGCASAFCGDKFWVVCRYRTGNNLGATIYDEGAPCTECPQGTTCNVVTSLCDPSN</sequence>
<name>A0AA36CYJ1_9BILA</name>
<feature type="compositionally biased region" description="Basic residues" evidence="1">
    <location>
        <begin position="236"/>
        <end position="245"/>
    </location>
</feature>
<dbReference type="SUPFAM" id="SSF55797">
    <property type="entry name" value="PR-1-like"/>
    <property type="match status" value="1"/>
</dbReference>
<accession>A0AA36CYJ1</accession>
<dbReference type="CDD" id="cd05380">
    <property type="entry name" value="CAP_euk"/>
    <property type="match status" value="1"/>
</dbReference>
<comment type="caution">
    <text evidence="4">The sequence shown here is derived from an EMBL/GenBank/DDBJ whole genome shotgun (WGS) entry which is preliminary data.</text>
</comment>
<evidence type="ECO:0000313" key="4">
    <source>
        <dbReference type="EMBL" id="CAJ0577345.1"/>
    </source>
</evidence>
<evidence type="ECO:0000313" key="5">
    <source>
        <dbReference type="Proteomes" id="UP001177023"/>
    </source>
</evidence>
<protein>
    <recommendedName>
        <fullName evidence="3">SCP domain-containing protein</fullName>
    </recommendedName>
</protein>
<dbReference type="Pfam" id="PF00188">
    <property type="entry name" value="CAP"/>
    <property type="match status" value="1"/>
</dbReference>
<dbReference type="InterPro" id="IPR002413">
    <property type="entry name" value="V5_allergen-like"/>
</dbReference>
<feature type="signal peptide" evidence="2">
    <location>
        <begin position="1"/>
        <end position="17"/>
    </location>
</feature>
<dbReference type="PRINTS" id="PR00838">
    <property type="entry name" value="V5ALLERGEN"/>
</dbReference>
<feature type="region of interest" description="Disordered" evidence="1">
    <location>
        <begin position="215"/>
        <end position="260"/>
    </location>
</feature>
<dbReference type="EMBL" id="CATQJA010002650">
    <property type="protein sequence ID" value="CAJ0577345.1"/>
    <property type="molecule type" value="Genomic_DNA"/>
</dbReference>
<dbReference type="Proteomes" id="UP001177023">
    <property type="component" value="Unassembled WGS sequence"/>
</dbReference>
<dbReference type="AlphaFoldDB" id="A0AA36CYJ1"/>
<evidence type="ECO:0000256" key="1">
    <source>
        <dbReference type="SAM" id="MobiDB-lite"/>
    </source>
</evidence>
<dbReference type="InterPro" id="IPR035940">
    <property type="entry name" value="CAP_sf"/>
</dbReference>
<feature type="domain" description="SCP" evidence="3">
    <location>
        <begin position="301"/>
        <end position="456"/>
    </location>
</feature>
<feature type="compositionally biased region" description="Low complexity" evidence="1">
    <location>
        <begin position="222"/>
        <end position="235"/>
    </location>
</feature>
<feature type="chain" id="PRO_5041274211" description="SCP domain-containing protein" evidence="2">
    <location>
        <begin position="18"/>
        <end position="486"/>
    </location>
</feature>
<dbReference type="InterPro" id="IPR001283">
    <property type="entry name" value="CRISP-related"/>
</dbReference>
<dbReference type="PANTHER" id="PTHR10334">
    <property type="entry name" value="CYSTEINE-RICH SECRETORY PROTEIN-RELATED"/>
    <property type="match status" value="1"/>
</dbReference>
<keyword evidence="5" id="KW-1185">Reference proteome</keyword>
<feature type="non-terminal residue" evidence="4">
    <location>
        <position position="1"/>
    </location>
</feature>
<evidence type="ECO:0000256" key="2">
    <source>
        <dbReference type="SAM" id="SignalP"/>
    </source>
</evidence>
<dbReference type="Gene3D" id="3.40.33.10">
    <property type="entry name" value="CAP"/>
    <property type="match status" value="1"/>
</dbReference>
<proteinExistence type="predicted"/>
<gene>
    <name evidence="4" type="ORF">MSPICULIGERA_LOCUS15618</name>
</gene>
<organism evidence="4 5">
    <name type="scientific">Mesorhabditis spiculigera</name>
    <dbReference type="NCBI Taxonomy" id="96644"/>
    <lineage>
        <taxon>Eukaryota</taxon>
        <taxon>Metazoa</taxon>
        <taxon>Ecdysozoa</taxon>
        <taxon>Nematoda</taxon>
        <taxon>Chromadorea</taxon>
        <taxon>Rhabditida</taxon>
        <taxon>Rhabditina</taxon>
        <taxon>Rhabditomorpha</taxon>
        <taxon>Rhabditoidea</taxon>
        <taxon>Rhabditidae</taxon>
        <taxon>Mesorhabditinae</taxon>
        <taxon>Mesorhabditis</taxon>
    </lineage>
</organism>
<dbReference type="InterPro" id="IPR014044">
    <property type="entry name" value="CAP_dom"/>
</dbReference>
<evidence type="ECO:0000259" key="3">
    <source>
        <dbReference type="SMART" id="SM00198"/>
    </source>
</evidence>
<dbReference type="SMART" id="SM00198">
    <property type="entry name" value="SCP"/>
    <property type="match status" value="1"/>
</dbReference>
<dbReference type="PRINTS" id="PR00837">
    <property type="entry name" value="V5TPXLIKE"/>
</dbReference>